<reference evidence="3" key="1">
    <citation type="journal article" date="2019" name="Int. J. Syst. Evol. Microbiol.">
        <title>The Global Catalogue of Microorganisms (GCM) 10K type strain sequencing project: providing services to taxonomists for standard genome sequencing and annotation.</title>
        <authorList>
            <consortium name="The Broad Institute Genomics Platform"/>
            <consortium name="The Broad Institute Genome Sequencing Center for Infectious Disease"/>
            <person name="Wu L."/>
            <person name="Ma J."/>
        </authorList>
    </citation>
    <scope>NUCLEOTIDE SEQUENCE [LARGE SCALE GENOMIC DNA]</scope>
    <source>
        <strain evidence="3">CGMCC 1.12766</strain>
    </source>
</reference>
<dbReference type="EMBL" id="BMFS01000011">
    <property type="protein sequence ID" value="GGH05988.1"/>
    <property type="molecule type" value="Genomic_DNA"/>
</dbReference>
<dbReference type="Proteomes" id="UP000648722">
    <property type="component" value="Unassembled WGS sequence"/>
</dbReference>
<feature type="transmembrane region" description="Helical" evidence="1">
    <location>
        <begin position="37"/>
        <end position="60"/>
    </location>
</feature>
<evidence type="ECO:0000313" key="2">
    <source>
        <dbReference type="EMBL" id="GGH05988.1"/>
    </source>
</evidence>
<keyword evidence="1" id="KW-0812">Transmembrane</keyword>
<gene>
    <name evidence="2" type="ORF">GCM10007420_23040</name>
</gene>
<comment type="caution">
    <text evidence="2">The sequence shown here is derived from an EMBL/GenBank/DDBJ whole genome shotgun (WGS) entry which is preliminary data.</text>
</comment>
<keyword evidence="3" id="KW-1185">Reference proteome</keyword>
<keyword evidence="1" id="KW-0472">Membrane</keyword>
<proteinExistence type="predicted"/>
<protein>
    <submittedName>
        <fullName evidence="2">Uncharacterized protein</fullName>
    </submittedName>
</protein>
<dbReference type="RefSeq" id="WP_217980306.1">
    <property type="nucleotide sequence ID" value="NZ_BMFS01000011.1"/>
</dbReference>
<sequence length="73" mass="7797">MKTWLLIGVLGAMLIGAIALSARLWMSMDNTVGGHGWAALVIGAVLTFVVGAGLMALVFFSSRRGYDEDDREP</sequence>
<name>A0ABQ1XXC7_9PROT</name>
<keyword evidence="1" id="KW-1133">Transmembrane helix</keyword>
<accession>A0ABQ1XXC7</accession>
<organism evidence="2 3">
    <name type="scientific">Glycocaulis albus</name>
    <dbReference type="NCBI Taxonomy" id="1382801"/>
    <lineage>
        <taxon>Bacteria</taxon>
        <taxon>Pseudomonadati</taxon>
        <taxon>Pseudomonadota</taxon>
        <taxon>Alphaproteobacteria</taxon>
        <taxon>Maricaulales</taxon>
        <taxon>Maricaulaceae</taxon>
        <taxon>Glycocaulis</taxon>
    </lineage>
</organism>
<evidence type="ECO:0000313" key="3">
    <source>
        <dbReference type="Proteomes" id="UP000648722"/>
    </source>
</evidence>
<evidence type="ECO:0000256" key="1">
    <source>
        <dbReference type="SAM" id="Phobius"/>
    </source>
</evidence>